<dbReference type="FunFam" id="1.10.10.1180:FF:000002">
    <property type="entry name" value="LEM domain-containing protein 2"/>
    <property type="match status" value="1"/>
</dbReference>
<evidence type="ECO:0000256" key="2">
    <source>
        <dbReference type="ARBA" id="ARBA00022553"/>
    </source>
</evidence>
<evidence type="ECO:0000256" key="6">
    <source>
        <dbReference type="ARBA" id="ARBA00023242"/>
    </source>
</evidence>
<dbReference type="PANTHER" id="PTHR13428:SF8">
    <property type="entry name" value="LEM DOMAIN-CONTAINING PROTEIN 2"/>
    <property type="match status" value="1"/>
</dbReference>
<dbReference type="EMBL" id="WNYA01000948">
    <property type="protein sequence ID" value="KAG8546765.1"/>
    <property type="molecule type" value="Genomic_DNA"/>
</dbReference>
<reference evidence="9" key="1">
    <citation type="thesis" date="2020" institute="ProQuest LLC" country="789 East Eisenhower Parkway, Ann Arbor, MI, USA">
        <title>Comparative Genomics and Chromosome Evolution.</title>
        <authorList>
            <person name="Mudd A.B."/>
        </authorList>
    </citation>
    <scope>NUCLEOTIDE SEQUENCE</scope>
    <source>
        <strain evidence="9">237g6f4</strain>
        <tissue evidence="9">Blood</tissue>
    </source>
</reference>
<dbReference type="GO" id="GO:0031490">
    <property type="term" value="F:chromatin DNA binding"/>
    <property type="evidence" value="ECO:0007669"/>
    <property type="project" value="TreeGrafter"/>
</dbReference>
<evidence type="ECO:0000256" key="3">
    <source>
        <dbReference type="ARBA" id="ARBA00022692"/>
    </source>
</evidence>
<dbReference type="GO" id="GO:0006998">
    <property type="term" value="P:nuclear envelope organization"/>
    <property type="evidence" value="ECO:0007669"/>
    <property type="project" value="TreeGrafter"/>
</dbReference>
<dbReference type="InterPro" id="IPR018996">
    <property type="entry name" value="Man1/Src1-like_C"/>
</dbReference>
<comment type="subcellular location">
    <subcellularLocation>
        <location evidence="1">Nucleus inner membrane</location>
        <topology evidence="1">Multi-pass membrane protein</topology>
    </subcellularLocation>
</comment>
<keyword evidence="6" id="KW-0539">Nucleus</keyword>
<evidence type="ECO:0000313" key="9">
    <source>
        <dbReference type="EMBL" id="KAG8546765.1"/>
    </source>
</evidence>
<feature type="non-terminal residue" evidence="9">
    <location>
        <position position="1"/>
    </location>
</feature>
<name>A0AAV6ZHB9_ENGPU</name>
<dbReference type="GO" id="GO:0005637">
    <property type="term" value="C:nuclear inner membrane"/>
    <property type="evidence" value="ECO:0007669"/>
    <property type="project" value="UniProtKB-SubCell"/>
</dbReference>
<dbReference type="Proteomes" id="UP000824782">
    <property type="component" value="Unassembled WGS sequence"/>
</dbReference>
<dbReference type="PANTHER" id="PTHR13428">
    <property type="entry name" value="INNER NUCLEAR MEMBRANE PROTEIN MAN1 LEM DOMAIN CONTAINING PROTEIN"/>
    <property type="match status" value="1"/>
</dbReference>
<proteinExistence type="predicted"/>
<gene>
    <name evidence="9" type="ORF">GDO81_029866</name>
</gene>
<keyword evidence="10" id="KW-1185">Reference proteome</keyword>
<evidence type="ECO:0000256" key="7">
    <source>
        <dbReference type="SAM" id="Phobius"/>
    </source>
</evidence>
<evidence type="ECO:0000256" key="5">
    <source>
        <dbReference type="ARBA" id="ARBA00023136"/>
    </source>
</evidence>
<dbReference type="InterPro" id="IPR052277">
    <property type="entry name" value="INM_ESCRT-Associated"/>
</dbReference>
<dbReference type="AlphaFoldDB" id="A0AAV6ZHB9"/>
<evidence type="ECO:0000259" key="8">
    <source>
        <dbReference type="Pfam" id="PF09402"/>
    </source>
</evidence>
<organism evidence="9 10">
    <name type="scientific">Engystomops pustulosus</name>
    <name type="common">Tungara frog</name>
    <name type="synonym">Physalaemus pustulosus</name>
    <dbReference type="NCBI Taxonomy" id="76066"/>
    <lineage>
        <taxon>Eukaryota</taxon>
        <taxon>Metazoa</taxon>
        <taxon>Chordata</taxon>
        <taxon>Craniata</taxon>
        <taxon>Vertebrata</taxon>
        <taxon>Euteleostomi</taxon>
        <taxon>Amphibia</taxon>
        <taxon>Batrachia</taxon>
        <taxon>Anura</taxon>
        <taxon>Neobatrachia</taxon>
        <taxon>Hyloidea</taxon>
        <taxon>Leptodactylidae</taxon>
        <taxon>Leiuperinae</taxon>
        <taxon>Engystomops</taxon>
    </lineage>
</organism>
<keyword evidence="5 7" id="KW-0472">Membrane</keyword>
<comment type="caution">
    <text evidence="9">The sequence shown here is derived from an EMBL/GenBank/DDBJ whole genome shotgun (WGS) entry which is preliminary data.</text>
</comment>
<dbReference type="GO" id="GO:0030514">
    <property type="term" value="P:negative regulation of BMP signaling pathway"/>
    <property type="evidence" value="ECO:0007669"/>
    <property type="project" value="TreeGrafter"/>
</dbReference>
<keyword evidence="4 7" id="KW-1133">Transmembrane helix</keyword>
<accession>A0AAV6ZHB9</accession>
<keyword evidence="3 7" id="KW-0812">Transmembrane</keyword>
<dbReference type="InterPro" id="IPR041885">
    <property type="entry name" value="MAN1_winged_helix_dom"/>
</dbReference>
<evidence type="ECO:0000256" key="4">
    <source>
        <dbReference type="ARBA" id="ARBA00022989"/>
    </source>
</evidence>
<evidence type="ECO:0000256" key="1">
    <source>
        <dbReference type="ARBA" id="ARBA00004473"/>
    </source>
</evidence>
<feature type="domain" description="Man1/Src1-like C-terminal" evidence="8">
    <location>
        <begin position="45"/>
        <end position="183"/>
    </location>
</feature>
<protein>
    <recommendedName>
        <fullName evidence="8">Man1/Src1-like C-terminal domain-containing protein</fullName>
    </recommendedName>
</protein>
<dbReference type="Pfam" id="PF09402">
    <property type="entry name" value="MSC"/>
    <property type="match status" value="1"/>
</dbReference>
<sequence length="191" mass="22652">NVGGYSAEKFDSALDWMLSSDQHLGIWAKGEDAEELVTIRADVFCVESSQPRLGFVCRLKNALYTAISNLFMALIGIFILWIILIFLRYHWQELEEEEKQMFAMVEKIIDVVKHQHIDWTLRKEQDPYIGILHVRDSLIMPKDRKRLRKVWDRSVKFVEDNESRVRTESHRIAGADLMVWRWTEARNKYPR</sequence>
<dbReference type="Gene3D" id="1.10.10.1180">
    <property type="entry name" value="MAN1, winged-helix domain"/>
    <property type="match status" value="1"/>
</dbReference>
<keyword evidence="2" id="KW-0597">Phosphoprotein</keyword>
<evidence type="ECO:0000313" key="10">
    <source>
        <dbReference type="Proteomes" id="UP000824782"/>
    </source>
</evidence>
<feature type="transmembrane region" description="Helical" evidence="7">
    <location>
        <begin position="62"/>
        <end position="87"/>
    </location>
</feature>